<proteinExistence type="predicted"/>
<evidence type="ECO:0000313" key="2">
    <source>
        <dbReference type="Proteomes" id="UP000436006"/>
    </source>
</evidence>
<evidence type="ECO:0000313" key="1">
    <source>
        <dbReference type="EMBL" id="MVM36055.1"/>
    </source>
</evidence>
<gene>
    <name evidence="1" type="ORF">GO755_38940</name>
</gene>
<accession>A0A7K1SQG8</accession>
<protein>
    <submittedName>
        <fullName evidence="1">Uncharacterized protein</fullName>
    </submittedName>
</protein>
<dbReference type="RefSeq" id="WP_157590853.1">
    <property type="nucleotide sequence ID" value="NZ_WPIN01000030.1"/>
</dbReference>
<dbReference type="AlphaFoldDB" id="A0A7K1SQG8"/>
<comment type="caution">
    <text evidence="1">The sequence shown here is derived from an EMBL/GenBank/DDBJ whole genome shotgun (WGS) entry which is preliminary data.</text>
</comment>
<keyword evidence="2" id="KW-1185">Reference proteome</keyword>
<organism evidence="1 2">
    <name type="scientific">Spirosoma arboris</name>
    <dbReference type="NCBI Taxonomy" id="2682092"/>
    <lineage>
        <taxon>Bacteria</taxon>
        <taxon>Pseudomonadati</taxon>
        <taxon>Bacteroidota</taxon>
        <taxon>Cytophagia</taxon>
        <taxon>Cytophagales</taxon>
        <taxon>Cytophagaceae</taxon>
        <taxon>Spirosoma</taxon>
    </lineage>
</organism>
<reference evidence="1 2" key="1">
    <citation type="submission" date="2019-12" db="EMBL/GenBank/DDBJ databases">
        <title>Spirosoma sp. HMF4905 genome sequencing and assembly.</title>
        <authorList>
            <person name="Kang H."/>
            <person name="Cha I."/>
            <person name="Kim H."/>
            <person name="Joh K."/>
        </authorList>
    </citation>
    <scope>NUCLEOTIDE SEQUENCE [LARGE SCALE GENOMIC DNA]</scope>
    <source>
        <strain evidence="1 2">HMF4905</strain>
    </source>
</reference>
<dbReference type="EMBL" id="WPIN01000030">
    <property type="protein sequence ID" value="MVM36055.1"/>
    <property type="molecule type" value="Genomic_DNA"/>
</dbReference>
<dbReference type="Proteomes" id="UP000436006">
    <property type="component" value="Unassembled WGS sequence"/>
</dbReference>
<name>A0A7K1SQG8_9BACT</name>
<sequence length="67" mass="7669">MVSQEFTQFRQLLWEYIELSNDPNSHVTAWNTVDIYGKVGLAEYQATGNPEALERLKNAVKEALNLL</sequence>